<dbReference type="Proteomes" id="UP001162734">
    <property type="component" value="Chromosome"/>
</dbReference>
<accession>A0ABM7X9Z5</accession>
<sequence length="115" mass="12332">MSLVNEGTGIVTLMDVREPGIHIHLDARLAGNGDLCLEGQDLGPKVRELTGDDEYEYFLTVRAEHVGAVAAALACQRANLLAALRDAYANETFTGTADLKALLDQHGIPCETHVC</sequence>
<evidence type="ECO:0000313" key="2">
    <source>
        <dbReference type="Proteomes" id="UP001162734"/>
    </source>
</evidence>
<organism evidence="1 2">
    <name type="scientific">Anaeromyxobacter paludicola</name>
    <dbReference type="NCBI Taxonomy" id="2918171"/>
    <lineage>
        <taxon>Bacteria</taxon>
        <taxon>Pseudomonadati</taxon>
        <taxon>Myxococcota</taxon>
        <taxon>Myxococcia</taxon>
        <taxon>Myxococcales</taxon>
        <taxon>Cystobacterineae</taxon>
        <taxon>Anaeromyxobacteraceae</taxon>
        <taxon>Anaeromyxobacter</taxon>
    </lineage>
</organism>
<dbReference type="RefSeq" id="WP_248345840.1">
    <property type="nucleotide sequence ID" value="NZ_AP025592.1"/>
</dbReference>
<protein>
    <submittedName>
        <fullName evidence="1">Uncharacterized protein</fullName>
    </submittedName>
</protein>
<proteinExistence type="predicted"/>
<gene>
    <name evidence="1" type="ORF">AMPC_17680</name>
</gene>
<dbReference type="EMBL" id="AP025592">
    <property type="protein sequence ID" value="BDG08655.1"/>
    <property type="molecule type" value="Genomic_DNA"/>
</dbReference>
<evidence type="ECO:0000313" key="1">
    <source>
        <dbReference type="EMBL" id="BDG08655.1"/>
    </source>
</evidence>
<reference evidence="2" key="1">
    <citation type="journal article" date="2022" name="Int. J. Syst. Evol. Microbiol.">
        <title>Anaeromyxobacter oryzae sp. nov., Anaeromyxobacter diazotrophicus sp. nov. and Anaeromyxobacter paludicola sp. nov., isolated from paddy soils.</title>
        <authorList>
            <person name="Itoh H."/>
            <person name="Xu Z."/>
            <person name="Mise K."/>
            <person name="Masuda Y."/>
            <person name="Ushijima N."/>
            <person name="Hayakawa C."/>
            <person name="Shiratori Y."/>
            <person name="Senoo K."/>
        </authorList>
    </citation>
    <scope>NUCLEOTIDE SEQUENCE [LARGE SCALE GENOMIC DNA]</scope>
    <source>
        <strain evidence="2">Red630</strain>
    </source>
</reference>
<keyword evidence="2" id="KW-1185">Reference proteome</keyword>
<name>A0ABM7X9Z5_9BACT</name>